<dbReference type="InterPro" id="IPR038078">
    <property type="entry name" value="PhoU-like_sf"/>
</dbReference>
<dbReference type="OrthoDB" id="9797568at2"/>
<proteinExistence type="inferred from homology"/>
<evidence type="ECO:0000313" key="2">
    <source>
        <dbReference type="EMBL" id="PWS27832.1"/>
    </source>
</evidence>
<reference evidence="2 3" key="1">
    <citation type="submission" date="2018-05" db="EMBL/GenBank/DDBJ databases">
        <title>Pedobacter paludis sp. nov., isolated from wetland soil.</title>
        <authorList>
            <person name="Zhang Y."/>
            <person name="Wang G."/>
        </authorList>
    </citation>
    <scope>NUCLEOTIDE SEQUENCE [LARGE SCALE GENOMIC DNA]</scope>
    <source>
        <strain evidence="2 3">KCTC22721</strain>
    </source>
</reference>
<dbReference type="EMBL" id="QGNZ01000002">
    <property type="protein sequence ID" value="PWS27832.1"/>
    <property type="molecule type" value="Genomic_DNA"/>
</dbReference>
<comment type="caution">
    <text evidence="2">The sequence shown here is derived from an EMBL/GenBank/DDBJ whole genome shotgun (WGS) entry which is preliminary data.</text>
</comment>
<keyword evidence="3" id="KW-1185">Reference proteome</keyword>
<evidence type="ECO:0000313" key="3">
    <source>
        <dbReference type="Proteomes" id="UP000245379"/>
    </source>
</evidence>
<name>A0A317EMP3_9SPHI</name>
<dbReference type="SUPFAM" id="SSF109755">
    <property type="entry name" value="PhoU-like"/>
    <property type="match status" value="1"/>
</dbReference>
<dbReference type="InterPro" id="IPR052912">
    <property type="entry name" value="UPF0111_domain"/>
</dbReference>
<comment type="similarity">
    <text evidence="1">Belongs to the UPF0111 family.</text>
</comment>
<dbReference type="Gene3D" id="1.20.58.220">
    <property type="entry name" value="Phosphate transport system protein phou homolog 2, domain 2"/>
    <property type="match status" value="1"/>
</dbReference>
<sequence length="215" mass="24655">MNMNNIFKFFTPQDKKFHPLFEQAGSNALKISETLLEMVSTGDPESRKTIFKEIERLEHVGDDITHSIFLELSRNFITPFDREDIHQLATAVDDVADYIYGTANRMQMYNMNEISEPIVKIAELLVEMCTDIDKAIKELRSFKNIRVIADACIRINSGENQADYVFTLAVARLFEYETNAIELIKHKEVLQTIEKATDKCEDVANVLETILVKNA</sequence>
<dbReference type="Pfam" id="PF01865">
    <property type="entry name" value="PhoU_div"/>
    <property type="match status" value="1"/>
</dbReference>
<dbReference type="PANTHER" id="PTHR37298">
    <property type="entry name" value="UPF0111 PROTEIN YKAA"/>
    <property type="match status" value="1"/>
</dbReference>
<evidence type="ECO:0000256" key="1">
    <source>
        <dbReference type="ARBA" id="ARBA00008591"/>
    </source>
</evidence>
<dbReference type="Proteomes" id="UP000245379">
    <property type="component" value="Unassembled WGS sequence"/>
</dbReference>
<dbReference type="AlphaFoldDB" id="A0A317EMP3"/>
<organism evidence="2 3">
    <name type="scientific">Pedobacter yonginense</name>
    <dbReference type="NCBI Taxonomy" id="651869"/>
    <lineage>
        <taxon>Bacteria</taxon>
        <taxon>Pseudomonadati</taxon>
        <taxon>Bacteroidota</taxon>
        <taxon>Sphingobacteriia</taxon>
        <taxon>Sphingobacteriales</taxon>
        <taxon>Sphingobacteriaceae</taxon>
        <taxon>Pedobacter</taxon>
    </lineage>
</organism>
<accession>A0A317EMP3</accession>
<dbReference type="PANTHER" id="PTHR37298:SF1">
    <property type="entry name" value="UPF0111 PROTEIN YKAA"/>
    <property type="match status" value="1"/>
</dbReference>
<protein>
    <submittedName>
        <fullName evidence="2">DUF47 domain-containing protein</fullName>
    </submittedName>
</protein>
<gene>
    <name evidence="2" type="ORF">DHW03_09655</name>
</gene>
<dbReference type="InterPro" id="IPR018445">
    <property type="entry name" value="Put_Phosphate_transp_reg"/>
</dbReference>